<sequence length="367" mass="41180">MSFGYSVGDFIGLTQLVWKTVQNSRKACGEHGELTHEVKSLYLVLRRVEQEATKPNSLFNGMKDDDDTTKELKTAISGCHQILQILDQILEKYNALSDCARTGEKLWSKVRFGNGEMVDLDGLRAKMSTYMSGIVVFLNLLSMSSQGRVEQQMDRQGSELRQMRQSLNWITATLSSRSEGSVLSTHAGDDKAAWKELRRELIAEGYSSSIIMIHKNTIMDYVKELGDRGVLDEMVPLEEVPDTESIPAEASSAAISSPISNLPPEAKPMNSINDNRSEAPPKTRPFASYRTLDSFSVRIDGWELPRWICSDDGSVYFEVSTCYPCSICESRITSLHTAIRKNNRSLIENSEVEGGDYLQKKCFVYCH</sequence>
<dbReference type="AlphaFoldDB" id="A0A8H4RUR9"/>
<proteinExistence type="predicted"/>
<evidence type="ECO:0000313" key="4">
    <source>
        <dbReference type="Proteomes" id="UP000566819"/>
    </source>
</evidence>
<evidence type="ECO:0000313" key="3">
    <source>
        <dbReference type="EMBL" id="KAF4636410.1"/>
    </source>
</evidence>
<keyword evidence="4" id="KW-1185">Reference proteome</keyword>
<comment type="caution">
    <text evidence="3">The sequence shown here is derived from an EMBL/GenBank/DDBJ whole genome shotgun (WGS) entry which is preliminary data.</text>
</comment>
<dbReference type="Pfam" id="PF17111">
    <property type="entry name" value="PigL_N"/>
    <property type="match status" value="1"/>
</dbReference>
<feature type="compositionally biased region" description="Low complexity" evidence="1">
    <location>
        <begin position="244"/>
        <end position="260"/>
    </location>
</feature>
<dbReference type="InterPro" id="IPR031348">
    <property type="entry name" value="PigL_N"/>
</dbReference>
<dbReference type="EMBL" id="JAAMPI010000067">
    <property type="protein sequence ID" value="KAF4636410.1"/>
    <property type="molecule type" value="Genomic_DNA"/>
</dbReference>
<dbReference type="Proteomes" id="UP000566819">
    <property type="component" value="Unassembled WGS sequence"/>
</dbReference>
<evidence type="ECO:0000256" key="1">
    <source>
        <dbReference type="SAM" id="MobiDB-lite"/>
    </source>
</evidence>
<gene>
    <name evidence="3" type="ORF">G7Y89_g1674</name>
</gene>
<organism evidence="3 4">
    <name type="scientific">Cudoniella acicularis</name>
    <dbReference type="NCBI Taxonomy" id="354080"/>
    <lineage>
        <taxon>Eukaryota</taxon>
        <taxon>Fungi</taxon>
        <taxon>Dikarya</taxon>
        <taxon>Ascomycota</taxon>
        <taxon>Pezizomycotina</taxon>
        <taxon>Leotiomycetes</taxon>
        <taxon>Helotiales</taxon>
        <taxon>Tricladiaceae</taxon>
        <taxon>Cudoniella</taxon>
    </lineage>
</organism>
<evidence type="ECO:0000259" key="2">
    <source>
        <dbReference type="Pfam" id="PF17111"/>
    </source>
</evidence>
<name>A0A8H4RUR9_9HELO</name>
<protein>
    <recommendedName>
        <fullName evidence="2">Azaphilone pigments biosynthesis cluster protein L N-terminal domain-containing protein</fullName>
    </recommendedName>
</protein>
<feature type="region of interest" description="Disordered" evidence="1">
    <location>
        <begin position="241"/>
        <end position="284"/>
    </location>
</feature>
<dbReference type="OrthoDB" id="7464126at2759"/>
<reference evidence="3 4" key="1">
    <citation type="submission" date="2020-03" db="EMBL/GenBank/DDBJ databases">
        <title>Draft Genome Sequence of Cudoniella acicularis.</title>
        <authorList>
            <person name="Buettner E."/>
            <person name="Kellner H."/>
        </authorList>
    </citation>
    <scope>NUCLEOTIDE SEQUENCE [LARGE SCALE GENOMIC DNA]</scope>
    <source>
        <strain evidence="3 4">DSM 108380</strain>
    </source>
</reference>
<accession>A0A8H4RUR9</accession>
<feature type="domain" description="Azaphilone pigments biosynthesis cluster protein L N-terminal" evidence="2">
    <location>
        <begin position="17"/>
        <end position="154"/>
    </location>
</feature>